<organism evidence="2 3">
    <name type="scientific">Aulographum hederae CBS 113979</name>
    <dbReference type="NCBI Taxonomy" id="1176131"/>
    <lineage>
        <taxon>Eukaryota</taxon>
        <taxon>Fungi</taxon>
        <taxon>Dikarya</taxon>
        <taxon>Ascomycota</taxon>
        <taxon>Pezizomycotina</taxon>
        <taxon>Dothideomycetes</taxon>
        <taxon>Pleosporomycetidae</taxon>
        <taxon>Aulographales</taxon>
        <taxon>Aulographaceae</taxon>
    </lineage>
</organism>
<evidence type="ECO:0000256" key="1">
    <source>
        <dbReference type="SAM" id="MobiDB-lite"/>
    </source>
</evidence>
<protein>
    <submittedName>
        <fullName evidence="2">Uncharacterized protein</fullName>
    </submittedName>
</protein>
<dbReference type="AlphaFoldDB" id="A0A6G1GTQ5"/>
<keyword evidence="3" id="KW-1185">Reference proteome</keyword>
<gene>
    <name evidence="2" type="ORF">K402DRAFT_395833</name>
</gene>
<dbReference type="EMBL" id="ML977169">
    <property type="protein sequence ID" value="KAF1984167.1"/>
    <property type="molecule type" value="Genomic_DNA"/>
</dbReference>
<feature type="region of interest" description="Disordered" evidence="1">
    <location>
        <begin position="103"/>
        <end position="160"/>
    </location>
</feature>
<evidence type="ECO:0000313" key="3">
    <source>
        <dbReference type="Proteomes" id="UP000800041"/>
    </source>
</evidence>
<feature type="region of interest" description="Disordered" evidence="1">
    <location>
        <begin position="456"/>
        <end position="490"/>
    </location>
</feature>
<accession>A0A6G1GTQ5</accession>
<name>A0A6G1GTQ5_9PEZI</name>
<sequence>MGSRSPEPSSFISNAPYYVPQGTSYETPNLYASADEYDIATHVAPQASIYPHAPNELENSNGQGHGAESNAQLDRLIAAVKSADQQATATQGTNARRFIRSDLQQHGAVPTLSAGRNKRKRTPGDDGDGEQNEGDMSPKRKKSKRASFMAQASDEQNIAENSDMYRPAGVHSAAALFRQPSESTAKKYTRPPMRKLYADLNLSPENFLHLQSAAKAYMLDPDHEERRNCVGNRGKGDTDMVKLRLFNCVKDFLTEGAGERFFGENVAREHSEGTALPEEGGPSQHHWVWPRDGTKIVSLVTPLLRRMVTNERQRQYAIETRKGGTAKKPRSEQGDLDMDAGSHTTGAGAAINSSLTTQFHPAPEQQPPPILHIFICKNGVRLQPRIEIPSRSPDPVHDMPLAFLVQEIRQAIEGIDRGSSDTSTTAAAESTRFTTEAAEAARRNAAAAVALAAAATPDDAKESFDGHEQGREDPDTAAAANSGSVEREDEEVLGEIEYRANGTVFDFRALTARGLVNVRSSDDWEAVKDEVARTVWLEGVVKVVAEIKGEGV</sequence>
<proteinExistence type="predicted"/>
<feature type="region of interest" description="Disordered" evidence="1">
    <location>
        <begin position="315"/>
        <end position="348"/>
    </location>
</feature>
<dbReference type="OrthoDB" id="5373017at2759"/>
<feature type="compositionally biased region" description="Basic and acidic residues" evidence="1">
    <location>
        <begin position="458"/>
        <end position="474"/>
    </location>
</feature>
<evidence type="ECO:0000313" key="2">
    <source>
        <dbReference type="EMBL" id="KAF1984167.1"/>
    </source>
</evidence>
<dbReference type="Proteomes" id="UP000800041">
    <property type="component" value="Unassembled WGS sequence"/>
</dbReference>
<reference evidence="2" key="1">
    <citation type="journal article" date="2020" name="Stud. Mycol.">
        <title>101 Dothideomycetes genomes: a test case for predicting lifestyles and emergence of pathogens.</title>
        <authorList>
            <person name="Haridas S."/>
            <person name="Albert R."/>
            <person name="Binder M."/>
            <person name="Bloem J."/>
            <person name="Labutti K."/>
            <person name="Salamov A."/>
            <person name="Andreopoulos B."/>
            <person name="Baker S."/>
            <person name="Barry K."/>
            <person name="Bills G."/>
            <person name="Bluhm B."/>
            <person name="Cannon C."/>
            <person name="Castanera R."/>
            <person name="Culley D."/>
            <person name="Daum C."/>
            <person name="Ezra D."/>
            <person name="Gonzalez J."/>
            <person name="Henrissat B."/>
            <person name="Kuo A."/>
            <person name="Liang C."/>
            <person name="Lipzen A."/>
            <person name="Lutzoni F."/>
            <person name="Magnuson J."/>
            <person name="Mondo S."/>
            <person name="Nolan M."/>
            <person name="Ohm R."/>
            <person name="Pangilinan J."/>
            <person name="Park H.-J."/>
            <person name="Ramirez L."/>
            <person name="Alfaro M."/>
            <person name="Sun H."/>
            <person name="Tritt A."/>
            <person name="Yoshinaga Y."/>
            <person name="Zwiers L.-H."/>
            <person name="Turgeon B."/>
            <person name="Goodwin S."/>
            <person name="Spatafora J."/>
            <person name="Crous P."/>
            <person name="Grigoriev I."/>
        </authorList>
    </citation>
    <scope>NUCLEOTIDE SEQUENCE</scope>
    <source>
        <strain evidence="2">CBS 113979</strain>
    </source>
</reference>